<gene>
    <name evidence="4" type="ORF">DVJ77_03795</name>
</gene>
<proteinExistence type="predicted"/>
<dbReference type="EMBL" id="QQAH01000001">
    <property type="protein sequence ID" value="RDD83705.1"/>
    <property type="molecule type" value="Genomic_DNA"/>
</dbReference>
<dbReference type="RefSeq" id="WP_114844097.1">
    <property type="nucleotide sequence ID" value="NZ_JBHSPE010000001.1"/>
</dbReference>
<keyword evidence="1 4" id="KW-0808">Transferase</keyword>
<feature type="domain" description="N-acetyltransferase" evidence="3">
    <location>
        <begin position="3"/>
        <end position="151"/>
    </location>
</feature>
<dbReference type="GO" id="GO:0016747">
    <property type="term" value="F:acyltransferase activity, transferring groups other than amino-acyl groups"/>
    <property type="evidence" value="ECO:0007669"/>
    <property type="project" value="InterPro"/>
</dbReference>
<dbReference type="OrthoDB" id="9792929at2"/>
<sequence length="151" mass="16942">MLFQLRQATIHDLDRVAPLFDAYRQFYGQTADLARARAYLAERFAHHESVILLASDEQGLGVGFIQLYPAFSSVRTVRTYVLNDLFVAPEARRQGVAEALMQAAVEHGRAMGVASLSLSTAHSNLAAQQLYESLGWKRDENFREYSFSLVS</sequence>
<dbReference type="Pfam" id="PF00583">
    <property type="entry name" value="Acetyltransf_1"/>
    <property type="match status" value="1"/>
</dbReference>
<dbReference type="PANTHER" id="PTHR43877:SF2">
    <property type="entry name" value="AMINOALKYLPHOSPHONATE N-ACETYLTRANSFERASE-RELATED"/>
    <property type="match status" value="1"/>
</dbReference>
<organism evidence="4 5">
    <name type="scientific">Dyella tabacisoli</name>
    <dbReference type="NCBI Taxonomy" id="2282381"/>
    <lineage>
        <taxon>Bacteria</taxon>
        <taxon>Pseudomonadati</taxon>
        <taxon>Pseudomonadota</taxon>
        <taxon>Gammaproteobacteria</taxon>
        <taxon>Lysobacterales</taxon>
        <taxon>Rhodanobacteraceae</taxon>
        <taxon>Dyella</taxon>
    </lineage>
</organism>
<evidence type="ECO:0000259" key="3">
    <source>
        <dbReference type="PROSITE" id="PS51186"/>
    </source>
</evidence>
<dbReference type="Gene3D" id="3.40.630.30">
    <property type="match status" value="1"/>
</dbReference>
<evidence type="ECO:0000256" key="2">
    <source>
        <dbReference type="ARBA" id="ARBA00023315"/>
    </source>
</evidence>
<keyword evidence="5" id="KW-1185">Reference proteome</keyword>
<comment type="caution">
    <text evidence="4">The sequence shown here is derived from an EMBL/GenBank/DDBJ whole genome shotgun (WGS) entry which is preliminary data.</text>
</comment>
<protein>
    <submittedName>
        <fullName evidence="4">GNAT family N-acetyltransferase</fullName>
    </submittedName>
</protein>
<dbReference type="InterPro" id="IPR016181">
    <property type="entry name" value="Acyl_CoA_acyltransferase"/>
</dbReference>
<evidence type="ECO:0000313" key="5">
    <source>
        <dbReference type="Proteomes" id="UP000253782"/>
    </source>
</evidence>
<name>A0A369UUJ4_9GAMM</name>
<dbReference type="Proteomes" id="UP000253782">
    <property type="component" value="Unassembled WGS sequence"/>
</dbReference>
<dbReference type="InterPro" id="IPR000182">
    <property type="entry name" value="GNAT_dom"/>
</dbReference>
<reference evidence="4 5" key="1">
    <citation type="submission" date="2018-07" db="EMBL/GenBank/DDBJ databases">
        <title>Dyella tabacisoli L4-6T, whole genome shotgun sequence.</title>
        <authorList>
            <person name="Zhou X.-K."/>
            <person name="Li W.-J."/>
            <person name="Duan Y.-Q."/>
        </authorList>
    </citation>
    <scope>NUCLEOTIDE SEQUENCE [LARGE SCALE GENOMIC DNA]</scope>
    <source>
        <strain evidence="4 5">L4-6</strain>
    </source>
</reference>
<dbReference type="InterPro" id="IPR050832">
    <property type="entry name" value="Bact_Acetyltransf"/>
</dbReference>
<evidence type="ECO:0000313" key="4">
    <source>
        <dbReference type="EMBL" id="RDD83705.1"/>
    </source>
</evidence>
<dbReference type="PROSITE" id="PS51186">
    <property type="entry name" value="GNAT"/>
    <property type="match status" value="1"/>
</dbReference>
<evidence type="ECO:0000256" key="1">
    <source>
        <dbReference type="ARBA" id="ARBA00022679"/>
    </source>
</evidence>
<keyword evidence="2" id="KW-0012">Acyltransferase</keyword>
<dbReference type="PANTHER" id="PTHR43877">
    <property type="entry name" value="AMINOALKYLPHOSPHONATE N-ACETYLTRANSFERASE-RELATED-RELATED"/>
    <property type="match status" value="1"/>
</dbReference>
<dbReference type="CDD" id="cd04301">
    <property type="entry name" value="NAT_SF"/>
    <property type="match status" value="1"/>
</dbReference>
<dbReference type="SUPFAM" id="SSF55729">
    <property type="entry name" value="Acyl-CoA N-acyltransferases (Nat)"/>
    <property type="match status" value="1"/>
</dbReference>
<accession>A0A369UUJ4</accession>
<dbReference type="AlphaFoldDB" id="A0A369UUJ4"/>